<dbReference type="Pfam" id="PF16117">
    <property type="entry name" value="DUF4833"/>
    <property type="match status" value="1"/>
</dbReference>
<accession>A0A2R5GJ93</accession>
<feature type="domain" description="DUF4833" evidence="1">
    <location>
        <begin position="31"/>
        <end position="169"/>
    </location>
</feature>
<evidence type="ECO:0000313" key="3">
    <source>
        <dbReference type="Proteomes" id="UP000241890"/>
    </source>
</evidence>
<comment type="caution">
    <text evidence="2">The sequence shown here is derived from an EMBL/GenBank/DDBJ whole genome shotgun (WGS) entry which is preliminary data.</text>
</comment>
<dbReference type="EMBL" id="BEYU01000040">
    <property type="protein sequence ID" value="GBG28361.1"/>
    <property type="molecule type" value="Genomic_DNA"/>
</dbReference>
<dbReference type="InterPro" id="IPR032269">
    <property type="entry name" value="DUF4833"/>
</dbReference>
<organism evidence="2 3">
    <name type="scientific">Hondaea fermentalgiana</name>
    <dbReference type="NCBI Taxonomy" id="2315210"/>
    <lineage>
        <taxon>Eukaryota</taxon>
        <taxon>Sar</taxon>
        <taxon>Stramenopiles</taxon>
        <taxon>Bigyra</taxon>
        <taxon>Labyrinthulomycetes</taxon>
        <taxon>Thraustochytrida</taxon>
        <taxon>Thraustochytriidae</taxon>
        <taxon>Hondaea</taxon>
    </lineage>
</organism>
<dbReference type="Proteomes" id="UP000241890">
    <property type="component" value="Unassembled WGS sequence"/>
</dbReference>
<evidence type="ECO:0000259" key="1">
    <source>
        <dbReference type="Pfam" id="PF16117"/>
    </source>
</evidence>
<dbReference type="OrthoDB" id="77762at2759"/>
<gene>
    <name evidence="2" type="ORF">FCC1311_045842</name>
</gene>
<sequence>MPTKDRFAGAMPAGATSEELQSTFCGKNVLFYIERSNNSNAVIYEANVGADGKLVTEEPVKVYWILYARKPIVEEGLTMIERNTAYGSKTSPLPAKGEGHFEIALSALPEKKIHVYQDEAGELHATTEIEGSEKELLHVFVENTSFMGIPKVKHIDIKGRSPDGNLSVERKMA</sequence>
<proteinExistence type="predicted"/>
<dbReference type="InParanoid" id="A0A2R5GJ93"/>
<keyword evidence="3" id="KW-1185">Reference proteome</keyword>
<evidence type="ECO:0000313" key="2">
    <source>
        <dbReference type="EMBL" id="GBG28361.1"/>
    </source>
</evidence>
<protein>
    <recommendedName>
        <fullName evidence="1">DUF4833 domain-containing protein</fullName>
    </recommendedName>
</protein>
<reference evidence="2 3" key="1">
    <citation type="submission" date="2017-12" db="EMBL/GenBank/DDBJ databases">
        <title>Sequencing, de novo assembly and annotation of complete genome of a new Thraustochytrid species, strain FCC1311.</title>
        <authorList>
            <person name="Sedici K."/>
            <person name="Godart F."/>
            <person name="Aiese Cigliano R."/>
            <person name="Sanseverino W."/>
            <person name="Barakat M."/>
            <person name="Ortet P."/>
            <person name="Marechal E."/>
            <person name="Cagnac O."/>
            <person name="Amato A."/>
        </authorList>
    </citation>
    <scope>NUCLEOTIDE SEQUENCE [LARGE SCALE GENOMIC DNA]</scope>
</reference>
<name>A0A2R5GJ93_9STRA</name>
<dbReference type="AlphaFoldDB" id="A0A2R5GJ93"/>